<feature type="compositionally biased region" description="Polar residues" evidence="1">
    <location>
        <begin position="542"/>
        <end position="556"/>
    </location>
</feature>
<dbReference type="Proteomes" id="UP001163846">
    <property type="component" value="Unassembled WGS sequence"/>
</dbReference>
<organism evidence="2 3">
    <name type="scientific">Lentinula raphanica</name>
    <dbReference type="NCBI Taxonomy" id="153919"/>
    <lineage>
        <taxon>Eukaryota</taxon>
        <taxon>Fungi</taxon>
        <taxon>Dikarya</taxon>
        <taxon>Basidiomycota</taxon>
        <taxon>Agaricomycotina</taxon>
        <taxon>Agaricomycetes</taxon>
        <taxon>Agaricomycetidae</taxon>
        <taxon>Agaricales</taxon>
        <taxon>Marasmiineae</taxon>
        <taxon>Omphalotaceae</taxon>
        <taxon>Lentinula</taxon>
    </lineage>
</organism>
<feature type="compositionally biased region" description="Polar residues" evidence="1">
    <location>
        <begin position="309"/>
        <end position="320"/>
    </location>
</feature>
<dbReference type="EMBL" id="MU806261">
    <property type="protein sequence ID" value="KAJ3837221.1"/>
    <property type="molecule type" value="Genomic_DNA"/>
</dbReference>
<feature type="region of interest" description="Disordered" evidence="1">
    <location>
        <begin position="538"/>
        <end position="609"/>
    </location>
</feature>
<keyword evidence="3" id="KW-1185">Reference proteome</keyword>
<sequence>MVRAVRKNRNRNVAVTAGDYDEPTDSEFEVLVKFQKFIITANALNEEDQDVSHAFEVGDCVSILPPNLPKGWAGVEGGPAPPIHMMWLGIIHEIRMRVKDEEEEAWIRVQWLYSKSDIARILPKFDITHLGEHERLLSDHFDIVPSATLDDVVPISRLYFDPTHQGLSNSPSSSSVEARKAALNQIFDQRMILSANSTGRSGSVYPDIYYRYNFKVQSKIIFPTISPSTCLNPNRSLKRSQARSSQRNKRYSSTASDLTQTNSELCLSTSSYSPPDSEQARAIGRQVTVLVRKAHSIIEDGVQKILQSLSRSESQSNPTPSVKRRVTRRNTPSTQTATPDAVSGISESFSLSTRDTEVLLNTAKLLAIKIQEVILLEDSLAMHICPQASCGNAWHRSCLIRDRSMNDKVSEGGFSDNIDDLVQEAEASSHLKRWFRRQPGVRPTSPTFQHIVSRWRAASPSLQQEVQRTLQLLSTAPPGYERETGIDSEGKYQFPVLTNNAGNTVNMDASPRDMSTVVRGKRKARLSEQEEFEVMEDLLSAGGTSNTRQTRTTNLSPRKESAKVIDISLDRTSQSPKKQRRSLRFIDSDEITESANTSRAPLPTNDDDEDHVPKILYSLSSLCAPELVCLASQPLVRGGLPPISLPARSTDSLEFVGTSPILGSMCPFGRALQNTVTGNISRVAQARIMIYETLDKMSLSSGNVVLPDMVMEDDWADHVVELEGRDWFFELFDDSANPSNRKEQIRFTDSREKIRQMVLSRTQNLLRLWQARRRTMMLCPSCKSDI</sequence>
<feature type="region of interest" description="Disordered" evidence="1">
    <location>
        <begin position="232"/>
        <end position="257"/>
    </location>
</feature>
<feature type="compositionally biased region" description="Polar residues" evidence="1">
    <location>
        <begin position="329"/>
        <end position="338"/>
    </location>
</feature>
<protein>
    <recommendedName>
        <fullName evidence="4">BAH domain-containing protein</fullName>
    </recommendedName>
</protein>
<name>A0AA38P6S6_9AGAR</name>
<reference evidence="2" key="1">
    <citation type="submission" date="2022-08" db="EMBL/GenBank/DDBJ databases">
        <authorList>
            <consortium name="DOE Joint Genome Institute"/>
            <person name="Min B."/>
            <person name="Riley R."/>
            <person name="Sierra-Patev S."/>
            <person name="Naranjo-Ortiz M."/>
            <person name="Looney B."/>
            <person name="Konkel Z."/>
            <person name="Slot J.C."/>
            <person name="Sakamoto Y."/>
            <person name="Steenwyk J.L."/>
            <person name="Rokas A."/>
            <person name="Carro J."/>
            <person name="Camarero S."/>
            <person name="Ferreira P."/>
            <person name="Molpeceres G."/>
            <person name="Ruiz-Duenas F.J."/>
            <person name="Serrano A."/>
            <person name="Henrissat B."/>
            <person name="Drula E."/>
            <person name="Hughes K.W."/>
            <person name="Mata J.L."/>
            <person name="Ishikawa N.K."/>
            <person name="Vargas-Isla R."/>
            <person name="Ushijima S."/>
            <person name="Smith C.A."/>
            <person name="Ahrendt S."/>
            <person name="Andreopoulos W."/>
            <person name="He G."/>
            <person name="Labutti K."/>
            <person name="Lipzen A."/>
            <person name="Ng V."/>
            <person name="Sandor L."/>
            <person name="Barry K."/>
            <person name="Martinez A.T."/>
            <person name="Xiao Y."/>
            <person name="Gibbons J.G."/>
            <person name="Terashima K."/>
            <person name="Hibbett D.S."/>
            <person name="Grigoriev I.V."/>
        </authorList>
    </citation>
    <scope>NUCLEOTIDE SEQUENCE</scope>
    <source>
        <strain evidence="2">TFB9207</strain>
    </source>
</reference>
<accession>A0AA38P6S6</accession>
<gene>
    <name evidence="2" type="ORF">F5878DRAFT_224716</name>
</gene>
<comment type="caution">
    <text evidence="2">The sequence shown here is derived from an EMBL/GenBank/DDBJ whole genome shotgun (WGS) entry which is preliminary data.</text>
</comment>
<feature type="region of interest" description="Disordered" evidence="1">
    <location>
        <begin position="309"/>
        <end position="341"/>
    </location>
</feature>
<evidence type="ECO:0000313" key="3">
    <source>
        <dbReference type="Proteomes" id="UP001163846"/>
    </source>
</evidence>
<evidence type="ECO:0008006" key="4">
    <source>
        <dbReference type="Google" id="ProtNLM"/>
    </source>
</evidence>
<dbReference type="InterPro" id="IPR043151">
    <property type="entry name" value="BAH_sf"/>
</dbReference>
<feature type="compositionally biased region" description="Basic residues" evidence="1">
    <location>
        <begin position="236"/>
        <end position="250"/>
    </location>
</feature>
<dbReference type="AlphaFoldDB" id="A0AA38P6S6"/>
<evidence type="ECO:0000256" key="1">
    <source>
        <dbReference type="SAM" id="MobiDB-lite"/>
    </source>
</evidence>
<evidence type="ECO:0000313" key="2">
    <source>
        <dbReference type="EMBL" id="KAJ3837221.1"/>
    </source>
</evidence>
<proteinExistence type="predicted"/>
<dbReference type="Gene3D" id="2.30.30.490">
    <property type="match status" value="1"/>
</dbReference>